<protein>
    <submittedName>
        <fullName evidence="1">Uncharacterized protein</fullName>
    </submittedName>
</protein>
<sequence>SIPQCPCEKVGGLWGPSCRKNCCLGCKDTDWCYCCCYRYRGSPCQDTNKEDFVFQDSWLPFIIF</sequence>
<accession>A0A7M4DYW7</accession>
<dbReference type="Ensembl" id="ENSCPRT00005002196.1">
    <property type="protein sequence ID" value="ENSCPRP00005001877.1"/>
    <property type="gene ID" value="ENSCPRG00005001382.1"/>
</dbReference>
<reference evidence="1" key="2">
    <citation type="submission" date="2025-09" db="UniProtKB">
        <authorList>
            <consortium name="Ensembl"/>
        </authorList>
    </citation>
    <scope>IDENTIFICATION</scope>
</reference>
<evidence type="ECO:0000313" key="1">
    <source>
        <dbReference type="Ensembl" id="ENSCPRP00005001877.1"/>
    </source>
</evidence>
<reference evidence="1" key="1">
    <citation type="submission" date="2025-08" db="UniProtKB">
        <authorList>
            <consortium name="Ensembl"/>
        </authorList>
    </citation>
    <scope>IDENTIFICATION</scope>
</reference>
<keyword evidence="2" id="KW-1185">Reference proteome</keyword>
<name>A0A7M4DYW7_CROPO</name>
<evidence type="ECO:0000313" key="2">
    <source>
        <dbReference type="Proteomes" id="UP000594220"/>
    </source>
</evidence>
<dbReference type="Proteomes" id="UP000594220">
    <property type="component" value="Unplaced"/>
</dbReference>
<organism evidence="1 2">
    <name type="scientific">Crocodylus porosus</name>
    <name type="common">Saltwater crocodile</name>
    <name type="synonym">Estuarine crocodile</name>
    <dbReference type="NCBI Taxonomy" id="8502"/>
    <lineage>
        <taxon>Eukaryota</taxon>
        <taxon>Metazoa</taxon>
        <taxon>Chordata</taxon>
        <taxon>Craniata</taxon>
        <taxon>Vertebrata</taxon>
        <taxon>Euteleostomi</taxon>
        <taxon>Archelosauria</taxon>
        <taxon>Archosauria</taxon>
        <taxon>Crocodylia</taxon>
        <taxon>Longirostres</taxon>
        <taxon>Crocodylidae</taxon>
        <taxon>Crocodylus</taxon>
    </lineage>
</organism>
<proteinExistence type="predicted"/>
<dbReference type="AlphaFoldDB" id="A0A7M4DYW7"/>